<dbReference type="PANTHER" id="PTHR46553">
    <property type="entry name" value="ADENINE NUCLEOTIDE ALPHA HYDROLASES-LIKE SUPERFAMILY PROTEIN"/>
    <property type="match status" value="1"/>
</dbReference>
<dbReference type="EMBL" id="JAAVJC010000075">
    <property type="protein sequence ID" value="NJQ15504.1"/>
    <property type="molecule type" value="Genomic_DNA"/>
</dbReference>
<dbReference type="Gene3D" id="3.40.50.620">
    <property type="entry name" value="HUPs"/>
    <property type="match status" value="2"/>
</dbReference>
<dbReference type="Pfam" id="PF00582">
    <property type="entry name" value="Usp"/>
    <property type="match status" value="2"/>
</dbReference>
<dbReference type="Proteomes" id="UP000727056">
    <property type="component" value="Unassembled WGS sequence"/>
</dbReference>
<dbReference type="PRINTS" id="PR01438">
    <property type="entry name" value="UNVRSLSTRESS"/>
</dbReference>
<dbReference type="InterPro" id="IPR006016">
    <property type="entry name" value="UspA"/>
</dbReference>
<dbReference type="PANTHER" id="PTHR46553:SF3">
    <property type="entry name" value="ADENINE NUCLEOTIDE ALPHA HYDROLASES-LIKE SUPERFAMILY PROTEIN"/>
    <property type="match status" value="1"/>
</dbReference>
<dbReference type="InterPro" id="IPR014729">
    <property type="entry name" value="Rossmann-like_a/b/a_fold"/>
</dbReference>
<protein>
    <submittedName>
        <fullName evidence="4">Universal stress protein</fullName>
    </submittedName>
</protein>
<keyword evidence="5" id="KW-1185">Reference proteome</keyword>
<evidence type="ECO:0000259" key="3">
    <source>
        <dbReference type="Pfam" id="PF00582"/>
    </source>
</evidence>
<comment type="similarity">
    <text evidence="1">Belongs to the universal stress protein A family.</text>
</comment>
<reference evidence="4 5" key="1">
    <citation type="submission" date="2020-03" db="EMBL/GenBank/DDBJ databases">
        <title>Draft genome of Streptomyces sp. ventii, isolated from the Axial Seamount in the Pacific Ocean, and resequencing of the two type strains Streptomyces lonarensis strain NCL 716 and Streptomyces bohaiensis strain 11A07.</title>
        <authorList>
            <person name="Loughran R.M."/>
            <person name="Pfannmuller K.M."/>
            <person name="Wasson B.J."/>
            <person name="Deadmond M.C."/>
            <person name="Paddock B.E."/>
            <person name="Koyack M.J."/>
            <person name="Gallegos D.A."/>
            <person name="Mitchell E.A."/>
            <person name="Ushijima B."/>
            <person name="Saw J.H."/>
            <person name="Mcphail K.L."/>
            <person name="Videau P."/>
        </authorList>
    </citation>
    <scope>NUCLEOTIDE SEQUENCE [LARGE SCALE GENOMIC DNA]</scope>
    <source>
        <strain evidence="4 5">11A07</strain>
    </source>
</reference>
<feature type="region of interest" description="Disordered" evidence="2">
    <location>
        <begin position="41"/>
        <end position="66"/>
    </location>
</feature>
<proteinExistence type="inferred from homology"/>
<feature type="compositionally biased region" description="Basic and acidic residues" evidence="2">
    <location>
        <begin position="44"/>
        <end position="61"/>
    </location>
</feature>
<organism evidence="4 5">
    <name type="scientific">Streptomyces bohaiensis</name>
    <dbReference type="NCBI Taxonomy" id="1431344"/>
    <lineage>
        <taxon>Bacteria</taxon>
        <taxon>Bacillati</taxon>
        <taxon>Actinomycetota</taxon>
        <taxon>Actinomycetes</taxon>
        <taxon>Kitasatosporales</taxon>
        <taxon>Streptomycetaceae</taxon>
        <taxon>Streptomyces</taxon>
    </lineage>
</organism>
<comment type="caution">
    <text evidence="4">The sequence shown here is derived from an EMBL/GenBank/DDBJ whole genome shotgun (WGS) entry which is preliminary data.</text>
</comment>
<evidence type="ECO:0000313" key="4">
    <source>
        <dbReference type="EMBL" id="NJQ15504.1"/>
    </source>
</evidence>
<evidence type="ECO:0000256" key="2">
    <source>
        <dbReference type="SAM" id="MobiDB-lite"/>
    </source>
</evidence>
<dbReference type="InterPro" id="IPR006015">
    <property type="entry name" value="Universal_stress_UspA"/>
</dbReference>
<name>A0ABX1CE93_9ACTN</name>
<sequence>MDERSDRPVVVGADGSDGSLTALDWAAAEAERTSRVVRVVHASESGRRESYRPRTAAEDKPAGTAPRGAVLTDAMARVHRRAPGVRVAAASLPGEPSAVLVSESDDAAVLVVGSRGRGPISGMLLGSVSLAVAARARCPVAVARERAVSDTAAGAPVVLGIGETAAEDPAALFAREQARARGVPLLAVRAWRPPLPDVVIAQGSVPYDPLQVERASRRQADACVERVGRLIGEGSPAAPVRFRAVEGPAHEVLLRAAEGAAVLVVGAGHRGGRVPGLQLGRVNHAVLHHAACPVVVVPGTE</sequence>
<dbReference type="RefSeq" id="WP_168088276.1">
    <property type="nucleotide sequence ID" value="NZ_JAAVJC010000075.1"/>
</dbReference>
<evidence type="ECO:0000256" key="1">
    <source>
        <dbReference type="ARBA" id="ARBA00008791"/>
    </source>
</evidence>
<accession>A0ABX1CE93</accession>
<feature type="domain" description="UspA" evidence="3">
    <location>
        <begin position="157"/>
        <end position="298"/>
    </location>
</feature>
<gene>
    <name evidence="4" type="ORF">HCN52_11210</name>
</gene>
<evidence type="ECO:0000313" key="5">
    <source>
        <dbReference type="Proteomes" id="UP000727056"/>
    </source>
</evidence>
<feature type="domain" description="UspA" evidence="3">
    <location>
        <begin position="7"/>
        <end position="144"/>
    </location>
</feature>
<dbReference type="SUPFAM" id="SSF52402">
    <property type="entry name" value="Adenine nucleotide alpha hydrolases-like"/>
    <property type="match status" value="2"/>
</dbReference>